<dbReference type="AlphaFoldDB" id="A0A9Q0HDD8"/>
<keyword evidence="4" id="KW-1185">Reference proteome</keyword>
<gene>
    <name evidence="3" type="ORF">NE237_021479</name>
</gene>
<sequence>MEEAKGVVKHIVLASFKEDIPPEKILQVINDYANLVNLIEPMKAFHWGTDVSIENLHQGFTHLFESTFESVEGVAEYVAHPTHVEFVNVLFPVLDKSWRRFSNSPLHPPLRFRCFCNVNPLFDLFVVVFDIIVCG</sequence>
<dbReference type="FunFam" id="3.30.70.100:FF:000040">
    <property type="entry name" value="Stress-response A/B barrel domain-containing protein HS1"/>
    <property type="match status" value="1"/>
</dbReference>
<dbReference type="PANTHER" id="PTHR33178">
    <property type="match status" value="1"/>
</dbReference>
<comment type="subunit">
    <text evidence="1">Homodimer.</text>
</comment>
<evidence type="ECO:0000313" key="4">
    <source>
        <dbReference type="Proteomes" id="UP001141806"/>
    </source>
</evidence>
<proteinExistence type="predicted"/>
<dbReference type="InterPro" id="IPR044662">
    <property type="entry name" value="HS1/DABB1-like"/>
</dbReference>
<dbReference type="SUPFAM" id="SSF54909">
    <property type="entry name" value="Dimeric alpha+beta barrel"/>
    <property type="match status" value="1"/>
</dbReference>
<dbReference type="Gene3D" id="3.30.70.100">
    <property type="match status" value="1"/>
</dbReference>
<dbReference type="SMART" id="SM00886">
    <property type="entry name" value="Dabb"/>
    <property type="match status" value="1"/>
</dbReference>
<dbReference type="PROSITE" id="PS51502">
    <property type="entry name" value="S_R_A_B_BARREL"/>
    <property type="match status" value="1"/>
</dbReference>
<evidence type="ECO:0000259" key="2">
    <source>
        <dbReference type="PROSITE" id="PS51502"/>
    </source>
</evidence>
<comment type="caution">
    <text evidence="3">The sequence shown here is derived from an EMBL/GenBank/DDBJ whole genome shotgun (WGS) entry which is preliminary data.</text>
</comment>
<dbReference type="Proteomes" id="UP001141806">
    <property type="component" value="Unassembled WGS sequence"/>
</dbReference>
<protein>
    <recommendedName>
        <fullName evidence="2">Stress-response A/B barrel domain-containing protein</fullName>
    </recommendedName>
</protein>
<feature type="domain" description="Stress-response A/B barrel" evidence="2">
    <location>
        <begin position="8"/>
        <end position="102"/>
    </location>
</feature>
<accession>A0A9Q0HDD8</accession>
<dbReference type="InterPro" id="IPR011008">
    <property type="entry name" value="Dimeric_a/b-barrel"/>
</dbReference>
<evidence type="ECO:0000313" key="3">
    <source>
        <dbReference type="EMBL" id="KAJ4961569.1"/>
    </source>
</evidence>
<reference evidence="3" key="1">
    <citation type="journal article" date="2023" name="Plant J.">
        <title>The genome of the king protea, Protea cynaroides.</title>
        <authorList>
            <person name="Chang J."/>
            <person name="Duong T.A."/>
            <person name="Schoeman C."/>
            <person name="Ma X."/>
            <person name="Roodt D."/>
            <person name="Barker N."/>
            <person name="Li Z."/>
            <person name="Van de Peer Y."/>
            <person name="Mizrachi E."/>
        </authorList>
    </citation>
    <scope>NUCLEOTIDE SEQUENCE</scope>
    <source>
        <tissue evidence="3">Young leaves</tissue>
    </source>
</reference>
<dbReference type="Pfam" id="PF07876">
    <property type="entry name" value="Dabb"/>
    <property type="match status" value="1"/>
</dbReference>
<organism evidence="3 4">
    <name type="scientific">Protea cynaroides</name>
    <dbReference type="NCBI Taxonomy" id="273540"/>
    <lineage>
        <taxon>Eukaryota</taxon>
        <taxon>Viridiplantae</taxon>
        <taxon>Streptophyta</taxon>
        <taxon>Embryophyta</taxon>
        <taxon>Tracheophyta</taxon>
        <taxon>Spermatophyta</taxon>
        <taxon>Magnoliopsida</taxon>
        <taxon>Proteales</taxon>
        <taxon>Proteaceae</taxon>
        <taxon>Protea</taxon>
    </lineage>
</organism>
<name>A0A9Q0HDD8_9MAGN</name>
<evidence type="ECO:0000256" key="1">
    <source>
        <dbReference type="ARBA" id="ARBA00011738"/>
    </source>
</evidence>
<dbReference type="EMBL" id="JAMYWD010000009">
    <property type="protein sequence ID" value="KAJ4961569.1"/>
    <property type="molecule type" value="Genomic_DNA"/>
</dbReference>
<dbReference type="OrthoDB" id="1601230at2759"/>
<dbReference type="PANTHER" id="PTHR33178:SF10">
    <property type="entry name" value="STRESS-RESPONSE A_B BARREL DOMAIN-CONTAINING PROTEIN"/>
    <property type="match status" value="1"/>
</dbReference>
<dbReference type="InterPro" id="IPR013097">
    <property type="entry name" value="Dabb"/>
</dbReference>
<dbReference type="GO" id="GO:0009865">
    <property type="term" value="P:pollen tube adhesion"/>
    <property type="evidence" value="ECO:0007669"/>
    <property type="project" value="TreeGrafter"/>
</dbReference>